<dbReference type="PANTHER" id="PTHR33931">
    <property type="entry name" value="HOLIN-LIKE PROTEIN CIDA-RELATED"/>
    <property type="match status" value="1"/>
</dbReference>
<dbReference type="GO" id="GO:0005886">
    <property type="term" value="C:plasma membrane"/>
    <property type="evidence" value="ECO:0007669"/>
    <property type="project" value="UniProtKB-SubCell"/>
</dbReference>
<feature type="transmembrane region" description="Helical" evidence="6">
    <location>
        <begin position="57"/>
        <end position="76"/>
    </location>
</feature>
<feature type="transmembrane region" description="Helical" evidence="6">
    <location>
        <begin position="29"/>
        <end position="45"/>
    </location>
</feature>
<reference evidence="7 8" key="1">
    <citation type="submission" date="2019-08" db="EMBL/GenBank/DDBJ databases">
        <title>Genomic characterization of a novel candidate phylum (ARYD3) from a high temperature, high salinity tertiary oil reservoir in north central Oklahoma, USA.</title>
        <authorList>
            <person name="Youssef N.H."/>
            <person name="Yadav A."/>
            <person name="Elshahed M.S."/>
        </authorList>
    </citation>
    <scope>NUCLEOTIDE SEQUENCE [LARGE SCALE GENOMIC DNA]</scope>
    <source>
        <strain evidence="7">ARYD1</strain>
    </source>
</reference>
<evidence type="ECO:0000256" key="6">
    <source>
        <dbReference type="SAM" id="Phobius"/>
    </source>
</evidence>
<dbReference type="AlphaFoldDB" id="A0A5D0MLC0"/>
<dbReference type="EMBL" id="VSIV01000179">
    <property type="protein sequence ID" value="TYB33202.1"/>
    <property type="molecule type" value="Genomic_DNA"/>
</dbReference>
<proteinExistence type="predicted"/>
<evidence type="ECO:0000256" key="5">
    <source>
        <dbReference type="ARBA" id="ARBA00023136"/>
    </source>
</evidence>
<evidence type="ECO:0000256" key="1">
    <source>
        <dbReference type="ARBA" id="ARBA00004651"/>
    </source>
</evidence>
<evidence type="ECO:0000256" key="4">
    <source>
        <dbReference type="ARBA" id="ARBA00022989"/>
    </source>
</evidence>
<keyword evidence="5 6" id="KW-0472">Membrane</keyword>
<evidence type="ECO:0000256" key="2">
    <source>
        <dbReference type="ARBA" id="ARBA00022475"/>
    </source>
</evidence>
<evidence type="ECO:0000313" key="7">
    <source>
        <dbReference type="EMBL" id="TYB33202.1"/>
    </source>
</evidence>
<evidence type="ECO:0000256" key="3">
    <source>
        <dbReference type="ARBA" id="ARBA00022692"/>
    </source>
</evidence>
<dbReference type="Proteomes" id="UP000323337">
    <property type="component" value="Unassembled WGS sequence"/>
</dbReference>
<organism evidence="7 8">
    <name type="scientific">Flexistipes sinusarabici</name>
    <dbReference type="NCBI Taxonomy" id="2352"/>
    <lineage>
        <taxon>Bacteria</taxon>
        <taxon>Pseudomonadati</taxon>
        <taxon>Deferribacterota</taxon>
        <taxon>Deferribacteres</taxon>
        <taxon>Deferribacterales</taxon>
        <taxon>Flexistipitaceae</taxon>
        <taxon>Flexistipes</taxon>
    </lineage>
</organism>
<gene>
    <name evidence="7" type="ORF">FXF49_07525</name>
</gene>
<dbReference type="PANTHER" id="PTHR33931:SF2">
    <property type="entry name" value="HOLIN-LIKE PROTEIN CIDA"/>
    <property type="match status" value="1"/>
</dbReference>
<dbReference type="RefSeq" id="WP_303701288.1">
    <property type="nucleotide sequence ID" value="NZ_VSIV01000179.1"/>
</dbReference>
<comment type="subcellular location">
    <subcellularLocation>
        <location evidence="1">Cell membrane</location>
        <topology evidence="1">Multi-pass membrane protein</topology>
    </subcellularLocation>
</comment>
<comment type="caution">
    <text evidence="7">The sequence shown here is derived from an EMBL/GenBank/DDBJ whole genome shotgun (WGS) entry which is preliminary data.</text>
</comment>
<keyword evidence="4 6" id="KW-1133">Transmembrane helix</keyword>
<name>A0A5D0MLC0_FLESI</name>
<protein>
    <submittedName>
        <fullName evidence="7">CidA/LrgA family protein</fullName>
    </submittedName>
</protein>
<keyword evidence="2" id="KW-1003">Cell membrane</keyword>
<keyword evidence="3 6" id="KW-0812">Transmembrane</keyword>
<sequence>MISGLFIIFLFLFIGNSTSEILNIPIPGSVIGMLYLTFALRFNIVKLDLVKNAAELLVKNMAFLFIPPGVGVMLYFDLIGNSFLSIVVSFFLSAILVLIVVGISQQILDKGKEND</sequence>
<accession>A0A5D0MLC0</accession>
<dbReference type="InterPro" id="IPR005538">
    <property type="entry name" value="LrgA/CidA"/>
</dbReference>
<evidence type="ECO:0000313" key="8">
    <source>
        <dbReference type="Proteomes" id="UP000323337"/>
    </source>
</evidence>
<dbReference type="Pfam" id="PF03788">
    <property type="entry name" value="LrgA"/>
    <property type="match status" value="1"/>
</dbReference>
<feature type="transmembrane region" description="Helical" evidence="6">
    <location>
        <begin position="82"/>
        <end position="103"/>
    </location>
</feature>